<organism evidence="2 3">
    <name type="scientific">Clostridium acidisoli DSM 12555</name>
    <dbReference type="NCBI Taxonomy" id="1121291"/>
    <lineage>
        <taxon>Bacteria</taxon>
        <taxon>Bacillati</taxon>
        <taxon>Bacillota</taxon>
        <taxon>Clostridia</taxon>
        <taxon>Eubacteriales</taxon>
        <taxon>Clostridiaceae</taxon>
        <taxon>Clostridium</taxon>
    </lineage>
</organism>
<accession>A0A1W1X772</accession>
<feature type="domain" description="HNH nuclease" evidence="1">
    <location>
        <begin position="59"/>
        <end position="114"/>
    </location>
</feature>
<reference evidence="2 3" key="1">
    <citation type="submission" date="2017-04" db="EMBL/GenBank/DDBJ databases">
        <authorList>
            <person name="Afonso C.L."/>
            <person name="Miller P.J."/>
            <person name="Scott M.A."/>
            <person name="Spackman E."/>
            <person name="Goraichik I."/>
            <person name="Dimitrov K.M."/>
            <person name="Suarez D.L."/>
            <person name="Swayne D.E."/>
        </authorList>
    </citation>
    <scope>NUCLEOTIDE SEQUENCE [LARGE SCALE GENOMIC DNA]</scope>
    <source>
        <strain evidence="2 3">DSM 12555</strain>
    </source>
</reference>
<evidence type="ECO:0000259" key="1">
    <source>
        <dbReference type="SMART" id="SM00507"/>
    </source>
</evidence>
<dbReference type="Pfam" id="PF01844">
    <property type="entry name" value="HNH"/>
    <property type="match status" value="1"/>
</dbReference>
<evidence type="ECO:0000313" key="3">
    <source>
        <dbReference type="Proteomes" id="UP000192468"/>
    </source>
</evidence>
<proteinExistence type="predicted"/>
<dbReference type="SMART" id="SM00507">
    <property type="entry name" value="HNHc"/>
    <property type="match status" value="1"/>
</dbReference>
<keyword evidence="2" id="KW-0540">Nuclease</keyword>
<dbReference type="STRING" id="1121291.SAMN02745134_00806"/>
<protein>
    <submittedName>
        <fullName evidence="2">HNH endonuclease</fullName>
    </submittedName>
</protein>
<dbReference type="InterPro" id="IPR003615">
    <property type="entry name" value="HNH_nuc"/>
</dbReference>
<name>A0A1W1X772_9CLOT</name>
<dbReference type="AlphaFoldDB" id="A0A1W1X772"/>
<dbReference type="EMBL" id="FWXH01000002">
    <property type="protein sequence ID" value="SMC19351.1"/>
    <property type="molecule type" value="Genomic_DNA"/>
</dbReference>
<dbReference type="GO" id="GO:0008270">
    <property type="term" value="F:zinc ion binding"/>
    <property type="evidence" value="ECO:0007669"/>
    <property type="project" value="InterPro"/>
</dbReference>
<keyword evidence="3" id="KW-1185">Reference proteome</keyword>
<dbReference type="GO" id="GO:0003676">
    <property type="term" value="F:nucleic acid binding"/>
    <property type="evidence" value="ECO:0007669"/>
    <property type="project" value="InterPro"/>
</dbReference>
<evidence type="ECO:0000313" key="2">
    <source>
        <dbReference type="EMBL" id="SMC19351.1"/>
    </source>
</evidence>
<keyword evidence="2" id="KW-0255">Endonuclease</keyword>
<keyword evidence="2" id="KW-0378">Hydrolase</keyword>
<dbReference type="Proteomes" id="UP000192468">
    <property type="component" value="Unassembled WGS sequence"/>
</dbReference>
<dbReference type="GO" id="GO:0004519">
    <property type="term" value="F:endonuclease activity"/>
    <property type="evidence" value="ECO:0007669"/>
    <property type="project" value="UniProtKB-KW"/>
</dbReference>
<dbReference type="OrthoDB" id="9811997at2"/>
<sequence length="147" mass="17649">MPVFRKCMECGEKVLEGTLCKCEQDKRKKNYKDYKIRRMKDEQERKRQRFYNSKGWIVLSESIKRHYLGLCVVCWHKGKTEESKYTHHIVELKDDMDLALVEDNLVSLCPYCHGRVHVEYDKGDKDKKKMQTILHILVKEFDDEYGL</sequence>
<gene>
    <name evidence="2" type="ORF">SAMN02745134_00806</name>
</gene>
<dbReference type="InterPro" id="IPR002711">
    <property type="entry name" value="HNH"/>
</dbReference>